<gene>
    <name evidence="1" type="ORF">ACOLOM_LOCUS3252</name>
</gene>
<proteinExistence type="predicted"/>
<evidence type="ECO:0000313" key="1">
    <source>
        <dbReference type="EMBL" id="CAG8511754.1"/>
    </source>
</evidence>
<comment type="caution">
    <text evidence="1">The sequence shown here is derived from an EMBL/GenBank/DDBJ whole genome shotgun (WGS) entry which is preliminary data.</text>
</comment>
<organism evidence="1 2">
    <name type="scientific">Acaulospora colombiana</name>
    <dbReference type="NCBI Taxonomy" id="27376"/>
    <lineage>
        <taxon>Eukaryota</taxon>
        <taxon>Fungi</taxon>
        <taxon>Fungi incertae sedis</taxon>
        <taxon>Mucoromycota</taxon>
        <taxon>Glomeromycotina</taxon>
        <taxon>Glomeromycetes</taxon>
        <taxon>Diversisporales</taxon>
        <taxon>Acaulosporaceae</taxon>
        <taxon>Acaulospora</taxon>
    </lineage>
</organism>
<name>A0ACA9L7E6_9GLOM</name>
<keyword evidence="2" id="KW-1185">Reference proteome</keyword>
<accession>A0ACA9L7E6</accession>
<dbReference type="EMBL" id="CAJVPT010004738">
    <property type="protein sequence ID" value="CAG8511754.1"/>
    <property type="molecule type" value="Genomic_DNA"/>
</dbReference>
<evidence type="ECO:0000313" key="2">
    <source>
        <dbReference type="Proteomes" id="UP000789525"/>
    </source>
</evidence>
<sequence length="538" mass="61837">MSAEASSTTSDTIAIVQTFTSQSAVVADVISPFLPLVAEIVNMVNEIVQIYQTAEHNKRICGSLMSRATAAENSVNLLTIRRSENEDLFRSKEFYMNFRKLVTVIEKIKMFIEEVSQIKGLRRFLSARSIEDEFQDLTEEFDGMMRILNFTMAVKNQIQAEEDKEILNSDIREMKKYLERIEGGIANSMAEINASLDDITKLNIAWQKKLFNDDRNVLESATIKMSELQDPLEQIKRGSKVFKKIRMGEDVAIKEKILTNNNENLVNDITSQVVILKKLKESQCILQFYGVARDANAIYMVSEWCEYGNLREFYREYGPLEWHIKSQLAVDIARGLTFLHAVSILHHDIRPDNQPPFPDERDILEIRKKILELKIRPSFSANVPPEWSKTSYQAMQDSPEARPALKDMFMSLYSFYQKCQPQSPRLNSLTRMPTEDDLPEVDDNLALDDLSLNVMSLKEAIAEHKKKGGDKLMAWRAFKVHAEEFGDITARYWMGYYLYYDLCPIDDPEDKEARKKRLEQAAATVGLIAHTSLQAHKP</sequence>
<reference evidence="1" key="1">
    <citation type="submission" date="2021-06" db="EMBL/GenBank/DDBJ databases">
        <authorList>
            <person name="Kallberg Y."/>
            <person name="Tangrot J."/>
            <person name="Rosling A."/>
        </authorList>
    </citation>
    <scope>NUCLEOTIDE SEQUENCE</scope>
    <source>
        <strain evidence="1">CL356</strain>
    </source>
</reference>
<dbReference type="Proteomes" id="UP000789525">
    <property type="component" value="Unassembled WGS sequence"/>
</dbReference>
<feature type="non-terminal residue" evidence="1">
    <location>
        <position position="538"/>
    </location>
</feature>
<protein>
    <submittedName>
        <fullName evidence="1">389_t:CDS:1</fullName>
    </submittedName>
</protein>